<comment type="caution">
    <text evidence="4">The sequence shown here is derived from an EMBL/GenBank/DDBJ whole genome shotgun (WGS) entry which is preliminary data.</text>
</comment>
<evidence type="ECO:0000256" key="1">
    <source>
        <dbReference type="ARBA" id="ARBA00022448"/>
    </source>
</evidence>
<evidence type="ECO:0000259" key="3">
    <source>
        <dbReference type="Pfam" id="PF12849"/>
    </source>
</evidence>
<accession>A0A3R7X591</accession>
<gene>
    <name evidence="4" type="ORF">D5R95_07345</name>
</gene>
<protein>
    <submittedName>
        <fullName evidence="4">PstS family phosphate ABC transporter substrate-binding protein</fullName>
    </submittedName>
</protein>
<sequence>MNHSKKIPILIVFLGLIISLSFVGCLERPDKEKMVLIKGSDTVLPLTQYAAEEFMLRNPDFTVTVIGGGSGVGIAALIDDEIEIAMSSRQMSSSELDNARNKGIELDEHEVALDGIVTIVHPENEVTSLTSNELRGIYNGSITNWKEVGGEDRRISAITRDSGSGTYQFFRDKALQGDNFRSDALSMSATGGVVQEVSQNRGSIGYVGFAYATNNVQTLSLDFDDGPIKPTVESIETETYPLVRPLYYYIQKDASIASEKFLDFLLSDEGQKLVLDIGYFRVN</sequence>
<dbReference type="InterPro" id="IPR024370">
    <property type="entry name" value="PBP_domain"/>
</dbReference>
<reference evidence="4 5" key="1">
    <citation type="submission" date="2018-08" db="EMBL/GenBank/DDBJ databases">
        <title>The metabolism and importance of syntrophic acetate oxidation coupled to methane or sulfide production in haloalkaline environments.</title>
        <authorList>
            <person name="Timmers P.H.A."/>
            <person name="Vavourakis C.D."/>
            <person name="Sorokin D.Y."/>
            <person name="Sinninghe Damste J.S."/>
            <person name="Muyzer G."/>
            <person name="Stams A.J.M."/>
            <person name="Plugge C.M."/>
        </authorList>
    </citation>
    <scope>NUCLEOTIDE SEQUENCE [LARGE SCALE GENOMIC DNA]</scope>
    <source>
        <strain evidence="4">MSAO_Arc3</strain>
    </source>
</reference>
<dbReference type="CDD" id="cd13566">
    <property type="entry name" value="PBP2_phosphate"/>
    <property type="match status" value="1"/>
</dbReference>
<dbReference type="PANTHER" id="PTHR30570">
    <property type="entry name" value="PERIPLASMIC PHOSPHATE BINDING COMPONENT OF PHOSPHATE ABC TRANSPORTER"/>
    <property type="match status" value="1"/>
</dbReference>
<name>A0A3R7X591_9EURY</name>
<dbReference type="Pfam" id="PF12849">
    <property type="entry name" value="PBP_like_2"/>
    <property type="match status" value="1"/>
</dbReference>
<dbReference type="NCBIfam" id="TIGR02136">
    <property type="entry name" value="ptsS_2"/>
    <property type="match status" value="1"/>
</dbReference>
<dbReference type="InterPro" id="IPR050811">
    <property type="entry name" value="Phosphate_ABC_transporter"/>
</dbReference>
<organism evidence="4 5">
    <name type="scientific">Methanosalsum natronophilum</name>
    <dbReference type="NCBI Taxonomy" id="768733"/>
    <lineage>
        <taxon>Archaea</taxon>
        <taxon>Methanobacteriati</taxon>
        <taxon>Methanobacteriota</taxon>
        <taxon>Stenosarchaea group</taxon>
        <taxon>Methanomicrobia</taxon>
        <taxon>Methanosarcinales</taxon>
        <taxon>Methanosarcinaceae</taxon>
        <taxon>Methanosalsum</taxon>
    </lineage>
</organism>
<dbReference type="Gene3D" id="3.40.190.10">
    <property type="entry name" value="Periplasmic binding protein-like II"/>
    <property type="match status" value="2"/>
</dbReference>
<dbReference type="AlphaFoldDB" id="A0A3R7X591"/>
<evidence type="ECO:0000313" key="4">
    <source>
        <dbReference type="EMBL" id="RQD82342.1"/>
    </source>
</evidence>
<proteinExistence type="predicted"/>
<dbReference type="GO" id="GO:0042301">
    <property type="term" value="F:phosphate ion binding"/>
    <property type="evidence" value="ECO:0007669"/>
    <property type="project" value="InterPro"/>
</dbReference>
<dbReference type="PANTHER" id="PTHR30570:SF1">
    <property type="entry name" value="PHOSPHATE-BINDING PROTEIN PSTS"/>
    <property type="match status" value="1"/>
</dbReference>
<dbReference type="SUPFAM" id="SSF53850">
    <property type="entry name" value="Periplasmic binding protein-like II"/>
    <property type="match status" value="1"/>
</dbReference>
<feature type="domain" description="PBP" evidence="3">
    <location>
        <begin position="35"/>
        <end position="269"/>
    </location>
</feature>
<dbReference type="EMBL" id="QZAB01000459">
    <property type="protein sequence ID" value="RQD82342.1"/>
    <property type="molecule type" value="Genomic_DNA"/>
</dbReference>
<evidence type="ECO:0000256" key="2">
    <source>
        <dbReference type="ARBA" id="ARBA00022729"/>
    </source>
</evidence>
<evidence type="ECO:0000313" key="5">
    <source>
        <dbReference type="Proteomes" id="UP000284763"/>
    </source>
</evidence>
<dbReference type="InterPro" id="IPR011862">
    <property type="entry name" value="Phos-bd"/>
</dbReference>
<dbReference type="PROSITE" id="PS51257">
    <property type="entry name" value="PROKAR_LIPOPROTEIN"/>
    <property type="match status" value="1"/>
</dbReference>
<keyword evidence="1" id="KW-0813">Transport</keyword>
<keyword evidence="2" id="KW-0732">Signal</keyword>
<dbReference type="Proteomes" id="UP000284763">
    <property type="component" value="Unassembled WGS sequence"/>
</dbReference>